<dbReference type="OrthoDB" id="3352776at2759"/>
<sequence length="168" mass="18790">MSTDRIIQLRSQTNAFSRAFTSNLTPSEILDRFFVADTPRITEHGPSWAASRLPFLGKTFEGRAACEEYFNILGEVLEFSPYKDTFPDANGFVVDPDADPGEGIKGRKGVVHVKAKAKFLAKTTGIAWEEEFAYRLSAFDEEGRFEHWEIWADPLSAWNAVGGGDAHR</sequence>
<evidence type="ECO:0008006" key="3">
    <source>
        <dbReference type="Google" id="ProtNLM"/>
    </source>
</evidence>
<keyword evidence="2" id="KW-1185">Reference proteome</keyword>
<organism evidence="1 2">
    <name type="scientific">Viridothelium virens</name>
    <name type="common">Speckled blister lichen</name>
    <name type="synonym">Trypethelium virens</name>
    <dbReference type="NCBI Taxonomy" id="1048519"/>
    <lineage>
        <taxon>Eukaryota</taxon>
        <taxon>Fungi</taxon>
        <taxon>Dikarya</taxon>
        <taxon>Ascomycota</taxon>
        <taxon>Pezizomycotina</taxon>
        <taxon>Dothideomycetes</taxon>
        <taxon>Dothideomycetes incertae sedis</taxon>
        <taxon>Trypetheliales</taxon>
        <taxon>Trypetheliaceae</taxon>
        <taxon>Viridothelium</taxon>
    </lineage>
</organism>
<proteinExistence type="predicted"/>
<reference evidence="1" key="1">
    <citation type="journal article" date="2020" name="Stud. Mycol.">
        <title>101 Dothideomycetes genomes: a test case for predicting lifestyles and emergence of pathogens.</title>
        <authorList>
            <person name="Haridas S."/>
            <person name="Albert R."/>
            <person name="Binder M."/>
            <person name="Bloem J."/>
            <person name="Labutti K."/>
            <person name="Salamov A."/>
            <person name="Andreopoulos B."/>
            <person name="Baker S."/>
            <person name="Barry K."/>
            <person name="Bills G."/>
            <person name="Bluhm B."/>
            <person name="Cannon C."/>
            <person name="Castanera R."/>
            <person name="Culley D."/>
            <person name="Daum C."/>
            <person name="Ezra D."/>
            <person name="Gonzalez J."/>
            <person name="Henrissat B."/>
            <person name="Kuo A."/>
            <person name="Liang C."/>
            <person name="Lipzen A."/>
            <person name="Lutzoni F."/>
            <person name="Magnuson J."/>
            <person name="Mondo S."/>
            <person name="Nolan M."/>
            <person name="Ohm R."/>
            <person name="Pangilinan J."/>
            <person name="Park H.-J."/>
            <person name="Ramirez L."/>
            <person name="Alfaro M."/>
            <person name="Sun H."/>
            <person name="Tritt A."/>
            <person name="Yoshinaga Y."/>
            <person name="Zwiers L.-H."/>
            <person name="Turgeon B."/>
            <person name="Goodwin S."/>
            <person name="Spatafora J."/>
            <person name="Crous P."/>
            <person name="Grigoriev I."/>
        </authorList>
    </citation>
    <scope>NUCLEOTIDE SEQUENCE</scope>
    <source>
        <strain evidence="1">Tuck. ex Michener</strain>
    </source>
</reference>
<dbReference type="EMBL" id="ML991798">
    <property type="protein sequence ID" value="KAF2234530.1"/>
    <property type="molecule type" value="Genomic_DNA"/>
</dbReference>
<accession>A0A6A6HAK8</accession>
<evidence type="ECO:0000313" key="2">
    <source>
        <dbReference type="Proteomes" id="UP000800092"/>
    </source>
</evidence>
<dbReference type="Proteomes" id="UP000800092">
    <property type="component" value="Unassembled WGS sequence"/>
</dbReference>
<protein>
    <recommendedName>
        <fullName evidence="3">SnoaL-like domain-containing protein</fullName>
    </recommendedName>
</protein>
<evidence type="ECO:0000313" key="1">
    <source>
        <dbReference type="EMBL" id="KAF2234530.1"/>
    </source>
</evidence>
<name>A0A6A6HAK8_VIRVR</name>
<gene>
    <name evidence="1" type="ORF">EV356DRAFT_532838</name>
</gene>
<dbReference type="AlphaFoldDB" id="A0A6A6HAK8"/>